<keyword evidence="5" id="KW-0539">Nucleus</keyword>
<evidence type="ECO:0000313" key="12">
    <source>
        <dbReference type="Proteomes" id="UP000011087"/>
    </source>
</evidence>
<evidence type="ECO:0000256" key="4">
    <source>
        <dbReference type="ARBA" id="ARBA00022833"/>
    </source>
</evidence>
<gene>
    <name evidence="10" type="ORF">GUITHDRAFT_102641</name>
</gene>
<evidence type="ECO:0000313" key="11">
    <source>
        <dbReference type="EnsemblProtists" id="EKX51370"/>
    </source>
</evidence>
<feature type="compositionally biased region" description="Basic and acidic residues" evidence="8">
    <location>
        <begin position="949"/>
        <end position="959"/>
    </location>
</feature>
<dbReference type="InterPro" id="IPR013083">
    <property type="entry name" value="Znf_RING/FYVE/PHD"/>
</dbReference>
<dbReference type="GeneID" id="17308053"/>
<evidence type="ECO:0000256" key="8">
    <source>
        <dbReference type="SAM" id="MobiDB-lite"/>
    </source>
</evidence>
<comment type="subcellular location">
    <subcellularLocation>
        <location evidence="1">Nucleus</location>
    </subcellularLocation>
</comment>
<dbReference type="EnsemblProtists" id="EKX51370">
    <property type="protein sequence ID" value="EKX51370"/>
    <property type="gene ID" value="GUITHDRAFT_102641"/>
</dbReference>
<evidence type="ECO:0000256" key="2">
    <source>
        <dbReference type="ARBA" id="ARBA00022723"/>
    </source>
</evidence>
<dbReference type="SMART" id="SM00249">
    <property type="entry name" value="PHD"/>
    <property type="match status" value="1"/>
</dbReference>
<feature type="region of interest" description="Disordered" evidence="8">
    <location>
        <begin position="943"/>
        <end position="963"/>
    </location>
</feature>
<dbReference type="InterPro" id="IPR059153">
    <property type="entry name" value="NSD_PHD-1st"/>
</dbReference>
<dbReference type="InterPro" id="IPR001965">
    <property type="entry name" value="Znf_PHD"/>
</dbReference>
<evidence type="ECO:0000256" key="6">
    <source>
        <dbReference type="PROSITE-ProRule" id="PRU00146"/>
    </source>
</evidence>
<dbReference type="HOGENOM" id="CLU_234862_0_0_1"/>
<keyword evidence="12" id="KW-1185">Reference proteome</keyword>
<dbReference type="PANTHER" id="PTHR46508:SF3">
    <property type="entry name" value="ACYL-COA N-ACYLTRANSFERASE WITH RING_FYVE_PHD-TYPE ZINC FINGER PROTEIN"/>
    <property type="match status" value="1"/>
</dbReference>
<feature type="region of interest" description="Disordered" evidence="8">
    <location>
        <begin position="37"/>
        <end position="56"/>
    </location>
</feature>
<feature type="region of interest" description="Disordered" evidence="8">
    <location>
        <begin position="1810"/>
        <end position="1833"/>
    </location>
</feature>
<dbReference type="OrthoDB" id="548568at2759"/>
<dbReference type="CDD" id="cd00084">
    <property type="entry name" value="HMG-box_SF"/>
    <property type="match status" value="1"/>
</dbReference>
<dbReference type="RefSeq" id="XP_005838350.1">
    <property type="nucleotide sequence ID" value="XM_005838293.1"/>
</dbReference>
<dbReference type="eggNOG" id="ENOG502SD3A">
    <property type="taxonomic scope" value="Eukaryota"/>
</dbReference>
<keyword evidence="3 6" id="KW-0863">Zinc-finger</keyword>
<evidence type="ECO:0000259" key="9">
    <source>
        <dbReference type="PROSITE" id="PS50016"/>
    </source>
</evidence>
<protein>
    <recommendedName>
        <fullName evidence="9">PHD-type domain-containing protein</fullName>
    </recommendedName>
</protein>
<dbReference type="Pfam" id="PF23011">
    <property type="entry name" value="PHD-1st_NSD"/>
    <property type="match status" value="1"/>
</dbReference>
<feature type="compositionally biased region" description="Basic and acidic residues" evidence="8">
    <location>
        <begin position="1054"/>
        <end position="1064"/>
    </location>
</feature>
<keyword evidence="4" id="KW-0862">Zinc</keyword>
<dbReference type="Pfam" id="PF15613">
    <property type="entry name" value="WSD"/>
    <property type="match status" value="1"/>
</dbReference>
<feature type="region of interest" description="Disordered" evidence="8">
    <location>
        <begin position="422"/>
        <end position="462"/>
    </location>
</feature>
<evidence type="ECO:0000256" key="1">
    <source>
        <dbReference type="ARBA" id="ARBA00004123"/>
    </source>
</evidence>
<dbReference type="PANTHER" id="PTHR46508">
    <property type="entry name" value="PHD FINGER FAMILY PROTEIN"/>
    <property type="match status" value="1"/>
</dbReference>
<dbReference type="PaxDb" id="55529-EKX51370"/>
<dbReference type="GO" id="GO:0000785">
    <property type="term" value="C:chromatin"/>
    <property type="evidence" value="ECO:0007669"/>
    <property type="project" value="UniProtKB-ARBA"/>
</dbReference>
<dbReference type="InterPro" id="IPR028942">
    <property type="entry name" value="WHIM1_dom"/>
</dbReference>
<dbReference type="GO" id="GO:0005634">
    <property type="term" value="C:nucleus"/>
    <property type="evidence" value="ECO:0007669"/>
    <property type="project" value="UniProtKB-SubCell"/>
</dbReference>
<dbReference type="InterPro" id="IPR011011">
    <property type="entry name" value="Znf_FYVE_PHD"/>
</dbReference>
<dbReference type="PROSITE" id="PS01359">
    <property type="entry name" value="ZF_PHD_1"/>
    <property type="match status" value="1"/>
</dbReference>
<keyword evidence="7" id="KW-0175">Coiled coil</keyword>
<dbReference type="GO" id="GO:0008270">
    <property type="term" value="F:zinc ion binding"/>
    <property type="evidence" value="ECO:0007669"/>
    <property type="project" value="UniProtKB-KW"/>
</dbReference>
<dbReference type="PROSITE" id="PS50016">
    <property type="entry name" value="ZF_PHD_2"/>
    <property type="match status" value="1"/>
</dbReference>
<dbReference type="SUPFAM" id="SSF47095">
    <property type="entry name" value="HMG-box"/>
    <property type="match status" value="1"/>
</dbReference>
<dbReference type="EMBL" id="JH992975">
    <property type="protein sequence ID" value="EKX51370.1"/>
    <property type="molecule type" value="Genomic_DNA"/>
</dbReference>
<reference evidence="11" key="3">
    <citation type="submission" date="2015-06" db="UniProtKB">
        <authorList>
            <consortium name="EnsemblProtists"/>
        </authorList>
    </citation>
    <scope>IDENTIFICATION</scope>
</reference>
<feature type="region of interest" description="Disordered" evidence="8">
    <location>
        <begin position="535"/>
        <end position="564"/>
    </location>
</feature>
<dbReference type="InterPro" id="IPR036910">
    <property type="entry name" value="HMG_box_dom_sf"/>
</dbReference>
<dbReference type="InterPro" id="IPR019787">
    <property type="entry name" value="Znf_PHD-finger"/>
</dbReference>
<dbReference type="InterPro" id="IPR019786">
    <property type="entry name" value="Zinc_finger_PHD-type_CS"/>
</dbReference>
<name>L1JT63_GUITC</name>
<dbReference type="KEGG" id="gtt:GUITHDRAFT_102641"/>
<dbReference type="Proteomes" id="UP000011087">
    <property type="component" value="Unassembled WGS sequence"/>
</dbReference>
<evidence type="ECO:0000256" key="3">
    <source>
        <dbReference type="ARBA" id="ARBA00022771"/>
    </source>
</evidence>
<dbReference type="Pfam" id="PF15612">
    <property type="entry name" value="WHIM1"/>
    <property type="match status" value="1"/>
</dbReference>
<feature type="coiled-coil region" evidence="7">
    <location>
        <begin position="649"/>
        <end position="706"/>
    </location>
</feature>
<feature type="compositionally biased region" description="Basic and acidic residues" evidence="8">
    <location>
        <begin position="1823"/>
        <end position="1833"/>
    </location>
</feature>
<sequence>MQKPVKAKSQSDVMQDDLKSKPAPRKKTSQSVLKEFQREVKKRGGPDVIEDGWTVRSQEVTAEDGSITETFSYISPTQQEFPTKKEVMKYLELPPLKPKQANDTAPVNDPPPAPEALDTSQSGPKSAPRKRTSQSVLREFQREVKKRGGPDVIEDGWTVRSQEVTAEDGSITETFSYISPTQQEFPTKKEVMKYLELPPLKPKQANDTAPVNDPPPAPEALDTSQSGPKSAPRKRTSQSVLREFQREVKKRGGPDVIEDGWTVRSQEVTAEDGSITETFSYISPTQQEFTKRRDAIESVSEGNESKKSRIELFREAELFQSKIPVPFITKSGNLTVQALGTIIDDKISPLFHDSNILYPTGFQSEYLDEELDLHFQNCEEKLHVNKWDTKSLGLRFGLALKEVRRILEGLPDVLECSKYKFTGEEPPKKKPSSTESPAKATNSAKKSKGKKQEKFELPTTDPALKKLMTSGYSLFAKKRRAAVKSEHPDSAEKPTLLRKILKQKYAELPQSERQKYEKQAFRINKKKLGSKAVMKKVEEAQKAQSAANDKEQANENDLSEWRTDNQHVGKPFRRFIYDRKSRIVDAADGVVIGWLPAEESDYTSEVTGEPSSIWRLRYDDDAMGSEDLEEPDVIEAIKLYDEEVPETVREKYDKRKQKVEMKKEKKEKRKIQLQGKMAFKLEKEKMKSLRQKVKDEQKQKKEILSMKHDESKKLDESLHLISIGPDKGQVASSVKKPAGSADILPIAGWEEDFFCIYQFIHDLAAPLGASKMSYDDLLSCIVESGGAEDRRARDNVERFYELARWLSGLAARCQWIRDDDEVLEDAVESDVVDIQLAHGPLLSSELAECEVKYNVWQLLNEACWPEMVRLLIKRHSFFDMYEKLYKALGTTEPKDLSVELKIQMIQFLTDEACSSDKVRQIMNQQLRQIEKIVEKKRAEDAALKQKKADRKDSDKKEEGDATETSQQILDLMCQVSAKDGHPFEIRCKQNYIKATLKKSEGDIKLVSEGQEFSCPFEWVREFTGLQRSSVKKFIMYSGKSLKWHEDDFSGVKSEAADKKDKNDLPEPAASESPNAKVGGSDKLDIDANRRKREFRAALGKAERILRSKPVGYDRWWRSYWVFDSNKHSLWVREQSSESVSTASVVGQQRGRFEGVGCRPVWSLYRTSDGSLQALFRVLVLGPQGTRESHLIENLRKNGFDWVVSYYEKAIEDEAQVDWKNLEAQCPVPSIEDDYMQREIESYAWSELPAIGDLLWAKSDANSRLSHPIQVVEPVDEEPDTESEDEMSEEDADVVRELNEGGWQRTGSEHINRRVLVDVDPENSYTRRRSKLIGRVIGWLPASTDGASKKTRKVALWRVKFDDQKLGFQDFEQREVEASIRRYDMETCKKPKRVECLSSSSMFGQKIVWVYGRLFDDAKTVKFFPLADVLPFQQFKEQKIQEIKKAGSKIMKEVEACNDWIEENVSDMVKDEDLRDVMVELGWRSKSEQVMTDQLKASCKHCTKYPRILNVIQDNRDVGTCGAVSFAEISSLQFLPLVCEMQELSSQLLALIQKILLTGGSDDNIKRKFSSVSSRVKEFTSAQDLVSCLLDLERFLSELANSKGGNAFNELTLDLDEWKTEGHDWIDRFLYRTAEGALGVSKYVKAQVVGWLPAEESEYFNSEKEPSALWHIVWEDGTEEDLEAYEVEEGFALLADMEMEEGSRGGMWASQLDRTRWMKLLEGSQTVGAIALAMYMFGDRALALVEDLCKATRHQQEEWDDYCLICFEGGNLICCDSCPRTVHAACLGLSKIPKGDFYCFDCERERAKEAKSRAKKKSVKGTKGKGDGKEKGKNTKLRYDEELQKLRKSLMRYGAINGAVAEVQPDEKSLKREEKWYVLVTDGHVLKSGEGPKLTAVKFFSPWRSKEGKGMRLEDKEEPLDICSVLGIGSMEEMLVGDERKGYQPRDL</sequence>
<dbReference type="Gene3D" id="3.30.40.10">
    <property type="entry name" value="Zinc/RING finger domain, C3HC4 (zinc finger)"/>
    <property type="match status" value="1"/>
</dbReference>
<organism evidence="10">
    <name type="scientific">Guillardia theta (strain CCMP2712)</name>
    <name type="common">Cryptophyte</name>
    <dbReference type="NCBI Taxonomy" id="905079"/>
    <lineage>
        <taxon>Eukaryota</taxon>
        <taxon>Cryptophyceae</taxon>
        <taxon>Pyrenomonadales</taxon>
        <taxon>Geminigeraceae</taxon>
        <taxon>Guillardia</taxon>
    </lineage>
</organism>
<evidence type="ECO:0000256" key="5">
    <source>
        <dbReference type="ARBA" id="ARBA00023242"/>
    </source>
</evidence>
<feature type="region of interest" description="Disordered" evidence="8">
    <location>
        <begin position="1054"/>
        <end position="1082"/>
    </location>
</feature>
<reference evidence="12" key="2">
    <citation type="submission" date="2012-11" db="EMBL/GenBank/DDBJ databases">
        <authorList>
            <person name="Kuo A."/>
            <person name="Curtis B.A."/>
            <person name="Tanifuji G."/>
            <person name="Burki F."/>
            <person name="Gruber A."/>
            <person name="Irimia M."/>
            <person name="Maruyama S."/>
            <person name="Arias M.C."/>
            <person name="Ball S.G."/>
            <person name="Gile G.H."/>
            <person name="Hirakawa Y."/>
            <person name="Hopkins J.F."/>
            <person name="Rensing S.A."/>
            <person name="Schmutz J."/>
            <person name="Symeonidi A."/>
            <person name="Elias M."/>
            <person name="Eveleigh R.J."/>
            <person name="Herman E.K."/>
            <person name="Klute M.J."/>
            <person name="Nakayama T."/>
            <person name="Obornik M."/>
            <person name="Reyes-Prieto A."/>
            <person name="Armbrust E.V."/>
            <person name="Aves S.J."/>
            <person name="Beiko R.G."/>
            <person name="Coutinho P."/>
            <person name="Dacks J.B."/>
            <person name="Durnford D.G."/>
            <person name="Fast N.M."/>
            <person name="Green B.R."/>
            <person name="Grisdale C."/>
            <person name="Hempe F."/>
            <person name="Henrissat B."/>
            <person name="Hoppner M.P."/>
            <person name="Ishida K.-I."/>
            <person name="Kim E."/>
            <person name="Koreny L."/>
            <person name="Kroth P.G."/>
            <person name="Liu Y."/>
            <person name="Malik S.-B."/>
            <person name="Maier U.G."/>
            <person name="McRose D."/>
            <person name="Mock T."/>
            <person name="Neilson J.A."/>
            <person name="Onodera N.T."/>
            <person name="Poole A.M."/>
            <person name="Pritham E.J."/>
            <person name="Richards T.A."/>
            <person name="Rocap G."/>
            <person name="Roy S.W."/>
            <person name="Sarai C."/>
            <person name="Schaack S."/>
            <person name="Shirato S."/>
            <person name="Slamovits C.H."/>
            <person name="Spencer D.F."/>
            <person name="Suzuki S."/>
            <person name="Worden A.Z."/>
            <person name="Zauner S."/>
            <person name="Barry K."/>
            <person name="Bell C."/>
            <person name="Bharti A.K."/>
            <person name="Crow J.A."/>
            <person name="Grimwood J."/>
            <person name="Kramer R."/>
            <person name="Lindquist E."/>
            <person name="Lucas S."/>
            <person name="Salamov A."/>
            <person name="McFadden G.I."/>
            <person name="Lane C.E."/>
            <person name="Keeling P.J."/>
            <person name="Gray M.W."/>
            <person name="Grigoriev I.V."/>
            <person name="Archibald J.M."/>
        </authorList>
    </citation>
    <scope>NUCLEOTIDE SEQUENCE</scope>
    <source>
        <strain evidence="12">CCMP2712</strain>
    </source>
</reference>
<feature type="compositionally biased region" description="Basic residues" evidence="8">
    <location>
        <begin position="1812"/>
        <end position="1822"/>
    </location>
</feature>
<proteinExistence type="predicted"/>
<accession>L1JT63</accession>
<evidence type="ECO:0000256" key="7">
    <source>
        <dbReference type="SAM" id="Coils"/>
    </source>
</evidence>
<dbReference type="SUPFAM" id="SSF57903">
    <property type="entry name" value="FYVE/PHD zinc finger"/>
    <property type="match status" value="1"/>
</dbReference>
<dbReference type="CDD" id="cd15567">
    <property type="entry name" value="PHD4_NSD"/>
    <property type="match status" value="1"/>
</dbReference>
<feature type="domain" description="PHD-type" evidence="9">
    <location>
        <begin position="1759"/>
        <end position="1804"/>
    </location>
</feature>
<feature type="region of interest" description="Disordered" evidence="8">
    <location>
        <begin position="83"/>
        <end position="160"/>
    </location>
</feature>
<dbReference type="InterPro" id="IPR028941">
    <property type="entry name" value="WHIM2_dom"/>
</dbReference>
<feature type="compositionally biased region" description="Basic and acidic residues" evidence="8">
    <location>
        <begin position="548"/>
        <end position="564"/>
    </location>
</feature>
<feature type="compositionally biased region" description="Basic and acidic residues" evidence="8">
    <location>
        <begin position="139"/>
        <end position="149"/>
    </location>
</feature>
<feature type="compositionally biased region" description="Low complexity" evidence="8">
    <location>
        <begin position="433"/>
        <end position="444"/>
    </location>
</feature>
<keyword evidence="2" id="KW-0479">Metal-binding</keyword>
<reference evidence="10 12" key="1">
    <citation type="journal article" date="2012" name="Nature">
        <title>Algal genomes reveal evolutionary mosaicism and the fate of nucleomorphs.</title>
        <authorList>
            <consortium name="DOE Joint Genome Institute"/>
            <person name="Curtis B.A."/>
            <person name="Tanifuji G."/>
            <person name="Burki F."/>
            <person name="Gruber A."/>
            <person name="Irimia M."/>
            <person name="Maruyama S."/>
            <person name="Arias M.C."/>
            <person name="Ball S.G."/>
            <person name="Gile G.H."/>
            <person name="Hirakawa Y."/>
            <person name="Hopkins J.F."/>
            <person name="Kuo A."/>
            <person name="Rensing S.A."/>
            <person name="Schmutz J."/>
            <person name="Symeonidi A."/>
            <person name="Elias M."/>
            <person name="Eveleigh R.J."/>
            <person name="Herman E.K."/>
            <person name="Klute M.J."/>
            <person name="Nakayama T."/>
            <person name="Obornik M."/>
            <person name="Reyes-Prieto A."/>
            <person name="Armbrust E.V."/>
            <person name="Aves S.J."/>
            <person name="Beiko R.G."/>
            <person name="Coutinho P."/>
            <person name="Dacks J.B."/>
            <person name="Durnford D.G."/>
            <person name="Fast N.M."/>
            <person name="Green B.R."/>
            <person name="Grisdale C.J."/>
            <person name="Hempel F."/>
            <person name="Henrissat B."/>
            <person name="Hoppner M.P."/>
            <person name="Ishida K."/>
            <person name="Kim E."/>
            <person name="Koreny L."/>
            <person name="Kroth P.G."/>
            <person name="Liu Y."/>
            <person name="Malik S.B."/>
            <person name="Maier U.G."/>
            <person name="McRose D."/>
            <person name="Mock T."/>
            <person name="Neilson J.A."/>
            <person name="Onodera N.T."/>
            <person name="Poole A.M."/>
            <person name="Pritham E.J."/>
            <person name="Richards T.A."/>
            <person name="Rocap G."/>
            <person name="Roy S.W."/>
            <person name="Sarai C."/>
            <person name="Schaack S."/>
            <person name="Shirato S."/>
            <person name="Slamovits C.H."/>
            <person name="Spencer D.F."/>
            <person name="Suzuki S."/>
            <person name="Worden A.Z."/>
            <person name="Zauner S."/>
            <person name="Barry K."/>
            <person name="Bell C."/>
            <person name="Bharti A.K."/>
            <person name="Crow J.A."/>
            <person name="Grimwood J."/>
            <person name="Kramer R."/>
            <person name="Lindquist E."/>
            <person name="Lucas S."/>
            <person name="Salamov A."/>
            <person name="McFadden G.I."/>
            <person name="Lane C.E."/>
            <person name="Keeling P.J."/>
            <person name="Gray M.W."/>
            <person name="Grigoriev I.V."/>
            <person name="Archibald J.M."/>
        </authorList>
    </citation>
    <scope>NUCLEOTIDE SEQUENCE</scope>
    <source>
        <strain evidence="10 12">CCMP2712</strain>
    </source>
</reference>
<evidence type="ECO:0000313" key="10">
    <source>
        <dbReference type="EMBL" id="EKX51370.1"/>
    </source>
</evidence>
<feature type="region of interest" description="Disordered" evidence="8">
    <location>
        <begin position="1"/>
        <end position="32"/>
    </location>
</feature>
<feature type="region of interest" description="Disordered" evidence="8">
    <location>
        <begin position="196"/>
        <end position="241"/>
    </location>
</feature>
<dbReference type="Gene3D" id="1.10.30.10">
    <property type="entry name" value="High mobility group box domain"/>
    <property type="match status" value="1"/>
</dbReference>